<reference evidence="1" key="1">
    <citation type="submission" date="2018-11" db="EMBL/GenBank/DDBJ databases">
        <authorList>
            <person name="Alioto T."/>
            <person name="Alioto T."/>
        </authorList>
    </citation>
    <scope>NUCLEOTIDE SEQUENCE</scope>
</reference>
<name>A0A8B6CBR2_MYTGA</name>
<dbReference type="AlphaFoldDB" id="A0A8B6CBR2"/>
<evidence type="ECO:0000313" key="1">
    <source>
        <dbReference type="EMBL" id="VDI02945.1"/>
    </source>
</evidence>
<dbReference type="Proteomes" id="UP000596742">
    <property type="component" value="Unassembled WGS sequence"/>
</dbReference>
<gene>
    <name evidence="1" type="ORF">MGAL_10B071506</name>
</gene>
<keyword evidence="2" id="KW-1185">Reference proteome</keyword>
<proteinExistence type="predicted"/>
<comment type="caution">
    <text evidence="1">The sequence shown here is derived from an EMBL/GenBank/DDBJ whole genome shotgun (WGS) entry which is preliminary data.</text>
</comment>
<evidence type="ECO:0000313" key="2">
    <source>
        <dbReference type="Proteomes" id="UP000596742"/>
    </source>
</evidence>
<accession>A0A8B6CBR2</accession>
<organism evidence="1 2">
    <name type="scientific">Mytilus galloprovincialis</name>
    <name type="common">Mediterranean mussel</name>
    <dbReference type="NCBI Taxonomy" id="29158"/>
    <lineage>
        <taxon>Eukaryota</taxon>
        <taxon>Metazoa</taxon>
        <taxon>Spiralia</taxon>
        <taxon>Lophotrochozoa</taxon>
        <taxon>Mollusca</taxon>
        <taxon>Bivalvia</taxon>
        <taxon>Autobranchia</taxon>
        <taxon>Pteriomorphia</taxon>
        <taxon>Mytilida</taxon>
        <taxon>Mytiloidea</taxon>
        <taxon>Mytilidae</taxon>
        <taxon>Mytilinae</taxon>
        <taxon>Mytilus</taxon>
    </lineage>
</organism>
<protein>
    <submittedName>
        <fullName evidence="1">Uncharacterized protein</fullName>
    </submittedName>
</protein>
<sequence length="125" mass="14140">MCAVHIFHFIREIIKIGRQLCEVLISLSSHPENQNVPERGKKTKSIAGGRPLDIVGVQKIREQWGIIVPINTREYDDICEDDEHQDEDDNGNSKMITALVESYKKIICLASKETSFICSGNKTQL</sequence>
<dbReference type="EMBL" id="UYJE01001535">
    <property type="protein sequence ID" value="VDI02945.1"/>
    <property type="molecule type" value="Genomic_DNA"/>
</dbReference>